<dbReference type="EMBL" id="MU006107">
    <property type="protein sequence ID" value="KAF2835737.1"/>
    <property type="molecule type" value="Genomic_DNA"/>
</dbReference>
<feature type="compositionally biased region" description="Basic residues" evidence="1">
    <location>
        <begin position="415"/>
        <end position="429"/>
    </location>
</feature>
<accession>A0A9P4VNI6</accession>
<comment type="caution">
    <text evidence="3">The sequence shown here is derived from an EMBL/GenBank/DDBJ whole genome shotgun (WGS) entry which is preliminary data.</text>
</comment>
<dbReference type="PANTHER" id="PTHR47219">
    <property type="entry name" value="RAB GTPASE-ACTIVATING PROTEIN 1-LIKE"/>
    <property type="match status" value="1"/>
</dbReference>
<dbReference type="Gene3D" id="1.10.8.270">
    <property type="entry name" value="putative rabgap domain of human tbc1 domain family member 14 like domains"/>
    <property type="match status" value="1"/>
</dbReference>
<dbReference type="Pfam" id="PF00566">
    <property type="entry name" value="RabGAP-TBC"/>
    <property type="match status" value="1"/>
</dbReference>
<feature type="compositionally biased region" description="Low complexity" evidence="1">
    <location>
        <begin position="368"/>
        <end position="381"/>
    </location>
</feature>
<evidence type="ECO:0000313" key="3">
    <source>
        <dbReference type="EMBL" id="KAF2835737.1"/>
    </source>
</evidence>
<feature type="region of interest" description="Disordered" evidence="1">
    <location>
        <begin position="262"/>
        <end position="295"/>
    </location>
</feature>
<name>A0A9P4VNI6_9PEZI</name>
<gene>
    <name evidence="3" type="ORF">M501DRAFT_340958</name>
</gene>
<feature type="region of interest" description="Disordered" evidence="1">
    <location>
        <begin position="357"/>
        <end position="429"/>
    </location>
</feature>
<feature type="compositionally biased region" description="Basic and acidic residues" evidence="1">
    <location>
        <begin position="1"/>
        <end position="22"/>
    </location>
</feature>
<feature type="domain" description="Rab-GAP TBC" evidence="2">
    <location>
        <begin position="506"/>
        <end position="717"/>
    </location>
</feature>
<dbReference type="InterPro" id="IPR050302">
    <property type="entry name" value="Rab_GAP_TBC_domain"/>
</dbReference>
<proteinExistence type="predicted"/>
<dbReference type="PROSITE" id="PS50086">
    <property type="entry name" value="TBC_RABGAP"/>
    <property type="match status" value="1"/>
</dbReference>
<evidence type="ECO:0000256" key="1">
    <source>
        <dbReference type="SAM" id="MobiDB-lite"/>
    </source>
</evidence>
<dbReference type="Proteomes" id="UP000799429">
    <property type="component" value="Unassembled WGS sequence"/>
</dbReference>
<dbReference type="PANTHER" id="PTHR47219:SF9">
    <property type="entry name" value="GTPASE ACTIVATING PROTEIN AND CENTROSOME-ASSOCIATED, ISOFORM B"/>
    <property type="match status" value="1"/>
</dbReference>
<evidence type="ECO:0000259" key="2">
    <source>
        <dbReference type="PROSITE" id="PS50086"/>
    </source>
</evidence>
<dbReference type="OrthoDB" id="294251at2759"/>
<dbReference type="FunFam" id="1.10.472.80:FF:000055">
    <property type="entry name" value="TBC domain-containing protein C1778.09"/>
    <property type="match status" value="1"/>
</dbReference>
<keyword evidence="4" id="KW-1185">Reference proteome</keyword>
<dbReference type="FunFam" id="1.10.8.270:FF:000023">
    <property type="entry name" value="TBC domain-containing protein C1778.09"/>
    <property type="match status" value="1"/>
</dbReference>
<sequence length="793" mass="88410">MSSRRTMKDEEHSSMATDDRPNLRAASQGQPLSSTLTSPSRQPSSGLRAWFSSVRRPRTSAEPKTPSFGTTSHLSGEEAKRDSAFAASTAGTIESSLGLRKPPSLPTIIVQDASQPGSSTFDTAAAQLRSVSETEVGRSLFDEHTGEFKGITTTIPTGSFDEISSPEKIEFSKRGSMFLGGEKVTRYKHMSKPSPKDGLVVLPPSRSTGVNNSRVLSAYEVLTSRKVRLMYEHGDEKAGDLDDEESSFRTSSLSRTVIEEDTTRNPPIHNTSLTAEMNPSSENFHHTPSVTTSKRESLILKEPTETAGGIEDWEDVNGKEVDRYGFIVPRKVTSRGSSNFSDTPPLQRVSTALQLVSDSPRRRRTIRRAASMTRSSRSARTPGGHARPDTTSRRLSRPAGSLYSFRSNASSNMSRIRHASNKLPHNRSRRLMDEASDMLTLPPGLADIAEQEEGGKAALEMKRKEWEREDKWQKMGRATASAAKGGGMIFDFDTTDPKLISRTWKGIPDRWRASAWHAFLSASAKKSKDSPTDEELIAAFYKLQYEDSPDDGQIDTDVPRTINSHIMFRRRYRGGQRLLFRVLHALSIYLPDSGYVQGMAALAATLLCYYDEENAFVMLVRLWQLRGLDRLYASGFGGLMEALEDFEKNWLAGRDVAKQLVSANDTHRSRNFVIVPQLEELDISSTAYGTRWYLTLFNYSIPFPAQLRVWDVFMLLGDGSNSCNPSSSFKADLDVLHATSAALIDATREILLDSDFENAMKVLTSWIPIKDEDLLMRVAKAEWKERRRKIRAS</sequence>
<dbReference type="Gene3D" id="1.10.472.80">
    <property type="entry name" value="Ypt/Rab-GAP domain of gyp1p, domain 3"/>
    <property type="match status" value="1"/>
</dbReference>
<protein>
    <submittedName>
        <fullName evidence="3">RabGAP/TBC</fullName>
    </submittedName>
</protein>
<organism evidence="3 4">
    <name type="scientific">Patellaria atrata CBS 101060</name>
    <dbReference type="NCBI Taxonomy" id="1346257"/>
    <lineage>
        <taxon>Eukaryota</taxon>
        <taxon>Fungi</taxon>
        <taxon>Dikarya</taxon>
        <taxon>Ascomycota</taxon>
        <taxon>Pezizomycotina</taxon>
        <taxon>Dothideomycetes</taxon>
        <taxon>Dothideomycetes incertae sedis</taxon>
        <taxon>Patellariales</taxon>
        <taxon>Patellariaceae</taxon>
        <taxon>Patellaria</taxon>
    </lineage>
</organism>
<dbReference type="SMART" id="SM00164">
    <property type="entry name" value="TBC"/>
    <property type="match status" value="1"/>
</dbReference>
<evidence type="ECO:0000313" key="4">
    <source>
        <dbReference type="Proteomes" id="UP000799429"/>
    </source>
</evidence>
<dbReference type="InterPro" id="IPR035969">
    <property type="entry name" value="Rab-GAP_TBC_sf"/>
</dbReference>
<feature type="compositionally biased region" description="Polar residues" evidence="1">
    <location>
        <begin position="25"/>
        <end position="45"/>
    </location>
</feature>
<dbReference type="InterPro" id="IPR000195">
    <property type="entry name" value="Rab-GAP-TBC_dom"/>
</dbReference>
<feature type="compositionally biased region" description="Polar residues" evidence="1">
    <location>
        <begin position="404"/>
        <end position="414"/>
    </location>
</feature>
<dbReference type="AlphaFoldDB" id="A0A9P4VNI6"/>
<dbReference type="SUPFAM" id="SSF47923">
    <property type="entry name" value="Ypt/Rab-GAP domain of gyp1p"/>
    <property type="match status" value="2"/>
</dbReference>
<reference evidence="3" key="1">
    <citation type="journal article" date="2020" name="Stud. Mycol.">
        <title>101 Dothideomycetes genomes: a test case for predicting lifestyles and emergence of pathogens.</title>
        <authorList>
            <person name="Haridas S."/>
            <person name="Albert R."/>
            <person name="Binder M."/>
            <person name="Bloem J."/>
            <person name="Labutti K."/>
            <person name="Salamov A."/>
            <person name="Andreopoulos B."/>
            <person name="Baker S."/>
            <person name="Barry K."/>
            <person name="Bills G."/>
            <person name="Bluhm B."/>
            <person name="Cannon C."/>
            <person name="Castanera R."/>
            <person name="Culley D."/>
            <person name="Daum C."/>
            <person name="Ezra D."/>
            <person name="Gonzalez J."/>
            <person name="Henrissat B."/>
            <person name="Kuo A."/>
            <person name="Liang C."/>
            <person name="Lipzen A."/>
            <person name="Lutzoni F."/>
            <person name="Magnuson J."/>
            <person name="Mondo S."/>
            <person name="Nolan M."/>
            <person name="Ohm R."/>
            <person name="Pangilinan J."/>
            <person name="Park H.-J."/>
            <person name="Ramirez L."/>
            <person name="Alfaro M."/>
            <person name="Sun H."/>
            <person name="Tritt A."/>
            <person name="Yoshinaga Y."/>
            <person name="Zwiers L.-H."/>
            <person name="Turgeon B."/>
            <person name="Goodwin S."/>
            <person name="Spatafora J."/>
            <person name="Crous P."/>
            <person name="Grigoriev I."/>
        </authorList>
    </citation>
    <scope>NUCLEOTIDE SEQUENCE</scope>
    <source>
        <strain evidence="3">CBS 101060</strain>
    </source>
</reference>
<feature type="compositionally biased region" description="Polar residues" evidence="1">
    <location>
        <begin position="264"/>
        <end position="292"/>
    </location>
</feature>
<feature type="region of interest" description="Disordered" evidence="1">
    <location>
        <begin position="1"/>
        <end position="83"/>
    </location>
</feature>
<dbReference type="GO" id="GO:0005096">
    <property type="term" value="F:GTPase activator activity"/>
    <property type="evidence" value="ECO:0007669"/>
    <property type="project" value="TreeGrafter"/>
</dbReference>
<dbReference type="GO" id="GO:0031267">
    <property type="term" value="F:small GTPase binding"/>
    <property type="evidence" value="ECO:0007669"/>
    <property type="project" value="TreeGrafter"/>
</dbReference>